<dbReference type="PROSITE" id="PS50977">
    <property type="entry name" value="HTH_TETR_2"/>
    <property type="match status" value="1"/>
</dbReference>
<dbReference type="SUPFAM" id="SSF46689">
    <property type="entry name" value="Homeodomain-like"/>
    <property type="match status" value="1"/>
</dbReference>
<dbReference type="InterPro" id="IPR001647">
    <property type="entry name" value="HTH_TetR"/>
</dbReference>
<reference evidence="5" key="1">
    <citation type="submission" date="2019-12" db="EMBL/GenBank/DDBJ databases">
        <authorList>
            <person name="Awala S.I."/>
            <person name="Rhee S.K."/>
        </authorList>
    </citation>
    <scope>NUCLEOTIDE SEQUENCE [LARGE SCALE GENOMIC DNA]</scope>
    <source>
        <strain evidence="5">IM1</strain>
    </source>
</reference>
<evidence type="ECO:0000256" key="2">
    <source>
        <dbReference type="PROSITE-ProRule" id="PRU00335"/>
    </source>
</evidence>
<dbReference type="Gene3D" id="1.10.10.60">
    <property type="entry name" value="Homeodomain-like"/>
    <property type="match status" value="1"/>
</dbReference>
<dbReference type="KEGG" id="metu:GNH96_08890"/>
<evidence type="ECO:0000256" key="1">
    <source>
        <dbReference type="ARBA" id="ARBA00023125"/>
    </source>
</evidence>
<protein>
    <submittedName>
        <fullName evidence="4">DUF1956 domain-containing protein</fullName>
    </submittedName>
</protein>
<dbReference type="Pfam" id="PF09209">
    <property type="entry name" value="CecR_C"/>
    <property type="match status" value="1"/>
</dbReference>
<accession>A0A858Q8E7</accession>
<dbReference type="RefSeq" id="WP_169603353.1">
    <property type="nucleotide sequence ID" value="NZ_CP046565.1"/>
</dbReference>
<dbReference type="PROSITE" id="PS01081">
    <property type="entry name" value="HTH_TETR_1"/>
    <property type="match status" value="1"/>
</dbReference>
<evidence type="ECO:0000313" key="4">
    <source>
        <dbReference type="EMBL" id="QJD30075.1"/>
    </source>
</evidence>
<feature type="DNA-binding region" description="H-T-H motif" evidence="2">
    <location>
        <begin position="34"/>
        <end position="53"/>
    </location>
</feature>
<dbReference type="InterPro" id="IPR023772">
    <property type="entry name" value="DNA-bd_HTH_TetR-type_CS"/>
</dbReference>
<evidence type="ECO:0000313" key="5">
    <source>
        <dbReference type="Proteomes" id="UP000503004"/>
    </source>
</evidence>
<keyword evidence="1 2" id="KW-0238">DNA-binding</keyword>
<dbReference type="GO" id="GO:0003700">
    <property type="term" value="F:DNA-binding transcription factor activity"/>
    <property type="evidence" value="ECO:0007669"/>
    <property type="project" value="TreeGrafter"/>
</dbReference>
<dbReference type="PANTHER" id="PTHR30055">
    <property type="entry name" value="HTH-TYPE TRANSCRIPTIONAL REGULATOR RUTR"/>
    <property type="match status" value="1"/>
</dbReference>
<dbReference type="InterPro" id="IPR050109">
    <property type="entry name" value="HTH-type_TetR-like_transc_reg"/>
</dbReference>
<dbReference type="Gene3D" id="1.10.357.10">
    <property type="entry name" value="Tetracycline Repressor, domain 2"/>
    <property type="match status" value="1"/>
</dbReference>
<name>A0A858Q8E7_9GAMM</name>
<keyword evidence="5" id="KW-1185">Reference proteome</keyword>
<feature type="domain" description="HTH tetR-type" evidence="3">
    <location>
        <begin position="11"/>
        <end position="71"/>
    </location>
</feature>
<evidence type="ECO:0000259" key="3">
    <source>
        <dbReference type="PROSITE" id="PS50977"/>
    </source>
</evidence>
<proteinExistence type="predicted"/>
<dbReference type="Pfam" id="PF00440">
    <property type="entry name" value="TetR_N"/>
    <property type="match status" value="1"/>
</dbReference>
<dbReference type="InterPro" id="IPR036271">
    <property type="entry name" value="Tet_transcr_reg_TetR-rel_C_sf"/>
</dbReference>
<dbReference type="InterPro" id="IPR015292">
    <property type="entry name" value="Tscrpt_reg_YbiH_C"/>
</dbReference>
<sequence>MNTLNEAPCHDPTRERLLQAALDVFADKGFRDATVREICARAEVNTASVNYYFRSKEALYSEVLGFAFREAHERYPDTLASDPGLPPETRLRHFIANFLARLLDETHLGRHGKLIAREIADPTAALDQVIETTMKPHCSILHEIVAALIGPGYSEADRHRLGLSVVGQCLMYRHSRSLIDRVYPEIIATPEEIEMTAEHIARFSIAALKHLRSAP</sequence>
<dbReference type="PRINTS" id="PR00455">
    <property type="entry name" value="HTHTETR"/>
</dbReference>
<dbReference type="AlphaFoldDB" id="A0A858Q8E7"/>
<dbReference type="EMBL" id="CP046565">
    <property type="protein sequence ID" value="QJD30075.1"/>
    <property type="molecule type" value="Genomic_DNA"/>
</dbReference>
<dbReference type="PANTHER" id="PTHR30055:SF226">
    <property type="entry name" value="HTH-TYPE TRANSCRIPTIONAL REGULATOR PKSA"/>
    <property type="match status" value="1"/>
</dbReference>
<dbReference type="SUPFAM" id="SSF48498">
    <property type="entry name" value="Tetracyclin repressor-like, C-terminal domain"/>
    <property type="match status" value="1"/>
</dbReference>
<organism evidence="4 5">
    <name type="scientific">Methylococcus geothermalis</name>
    <dbReference type="NCBI Taxonomy" id="2681310"/>
    <lineage>
        <taxon>Bacteria</taxon>
        <taxon>Pseudomonadati</taxon>
        <taxon>Pseudomonadota</taxon>
        <taxon>Gammaproteobacteria</taxon>
        <taxon>Methylococcales</taxon>
        <taxon>Methylococcaceae</taxon>
        <taxon>Methylococcus</taxon>
    </lineage>
</organism>
<dbReference type="GO" id="GO:0000976">
    <property type="term" value="F:transcription cis-regulatory region binding"/>
    <property type="evidence" value="ECO:0007669"/>
    <property type="project" value="TreeGrafter"/>
</dbReference>
<dbReference type="InterPro" id="IPR009057">
    <property type="entry name" value="Homeodomain-like_sf"/>
</dbReference>
<gene>
    <name evidence="4" type="ORF">GNH96_08890</name>
</gene>
<dbReference type="Proteomes" id="UP000503004">
    <property type="component" value="Chromosome"/>
</dbReference>